<evidence type="ECO:0000313" key="3">
    <source>
        <dbReference type="Proteomes" id="UP001596417"/>
    </source>
</evidence>
<dbReference type="PROSITE" id="PS51186">
    <property type="entry name" value="GNAT"/>
    <property type="match status" value="2"/>
</dbReference>
<name>A0ABD5YH58_9EURY</name>
<keyword evidence="2" id="KW-0012">Acyltransferase</keyword>
<dbReference type="AlphaFoldDB" id="A0ABD5YH58"/>
<dbReference type="GeneID" id="76198251"/>
<dbReference type="Proteomes" id="UP001596417">
    <property type="component" value="Unassembled WGS sequence"/>
</dbReference>
<dbReference type="EMBL" id="JBHTAX010000001">
    <property type="protein sequence ID" value="MFC7188703.1"/>
    <property type="molecule type" value="Genomic_DNA"/>
</dbReference>
<feature type="domain" description="N-acetyltransferase" evidence="1">
    <location>
        <begin position="2"/>
        <end position="158"/>
    </location>
</feature>
<comment type="caution">
    <text evidence="2">The sequence shown here is derived from an EMBL/GenBank/DDBJ whole genome shotgun (WGS) entry which is preliminary data.</text>
</comment>
<dbReference type="SUPFAM" id="SSF55729">
    <property type="entry name" value="Acyl-CoA N-acyltransferases (Nat)"/>
    <property type="match status" value="1"/>
</dbReference>
<sequence>MTHIRPIEADELSTFIRTATEPENVDDVRQYVEDLISKGAMRREWCYLAERNGHPVGRAAFWTLPKRDQPVAIILLDLPWQRTSAFETGTVLLDTMFDTARSLGTKQLEYVLDTPVQQPQWQAHPESRRSLVEQCGFSQIRETVRFEFKAEEMEYPSSTDHELTYRSLEEIGENPFKDAIRRVSVGSLDQRIQEQRETVGPAEDAIAHFESLTSLVYDPSWWELAWTPDEELVGVIMPTRIPAGASIGYIGVVPELRGQQYVDALLTRGTRTILKTGADRIMADADTHNTPMIAAFERVQYDQFANRREYCIQIDEQMNRADPSIA</sequence>
<reference evidence="2 3" key="1">
    <citation type="journal article" date="2019" name="Int. J. Syst. Evol. Microbiol.">
        <title>The Global Catalogue of Microorganisms (GCM) 10K type strain sequencing project: providing services to taxonomists for standard genome sequencing and annotation.</title>
        <authorList>
            <consortium name="The Broad Institute Genomics Platform"/>
            <consortium name="The Broad Institute Genome Sequencing Center for Infectious Disease"/>
            <person name="Wu L."/>
            <person name="Ma J."/>
        </authorList>
    </citation>
    <scope>NUCLEOTIDE SEQUENCE [LARGE SCALE GENOMIC DNA]</scope>
    <source>
        <strain evidence="2 3">RDMS1</strain>
    </source>
</reference>
<dbReference type="EC" id="2.3.1.-" evidence="2"/>
<proteinExistence type="predicted"/>
<accession>A0ABD5YH58</accession>
<dbReference type="InterPro" id="IPR016181">
    <property type="entry name" value="Acyl_CoA_acyltransferase"/>
</dbReference>
<gene>
    <name evidence="2" type="ORF">ACFQL7_01770</name>
</gene>
<keyword evidence="2" id="KW-0808">Transferase</keyword>
<evidence type="ECO:0000313" key="2">
    <source>
        <dbReference type="EMBL" id="MFC7188703.1"/>
    </source>
</evidence>
<organism evidence="2 3">
    <name type="scientific">Halocatena marina</name>
    <dbReference type="NCBI Taxonomy" id="2934937"/>
    <lineage>
        <taxon>Archaea</taxon>
        <taxon>Methanobacteriati</taxon>
        <taxon>Methanobacteriota</taxon>
        <taxon>Stenosarchaea group</taxon>
        <taxon>Halobacteria</taxon>
        <taxon>Halobacteriales</taxon>
        <taxon>Natronomonadaceae</taxon>
        <taxon>Halocatena</taxon>
    </lineage>
</organism>
<dbReference type="InterPro" id="IPR000182">
    <property type="entry name" value="GNAT_dom"/>
</dbReference>
<feature type="domain" description="N-acetyltransferase" evidence="1">
    <location>
        <begin position="178"/>
        <end position="321"/>
    </location>
</feature>
<dbReference type="GO" id="GO:0016746">
    <property type="term" value="F:acyltransferase activity"/>
    <property type="evidence" value="ECO:0007669"/>
    <property type="project" value="UniProtKB-KW"/>
</dbReference>
<protein>
    <submittedName>
        <fullName evidence="2">GNAT family N-acetyltransferase</fullName>
        <ecNumber evidence="2">2.3.1.-</ecNumber>
    </submittedName>
</protein>
<dbReference type="Gene3D" id="3.40.630.30">
    <property type="match status" value="1"/>
</dbReference>
<evidence type="ECO:0000259" key="1">
    <source>
        <dbReference type="PROSITE" id="PS51186"/>
    </source>
</evidence>
<dbReference type="RefSeq" id="WP_264555319.1">
    <property type="nucleotide sequence ID" value="NZ_CP109979.1"/>
</dbReference>
<dbReference type="Pfam" id="PF00583">
    <property type="entry name" value="Acetyltransf_1"/>
    <property type="match status" value="1"/>
</dbReference>
<keyword evidence="3" id="KW-1185">Reference proteome</keyword>